<gene>
    <name evidence="4" type="ORF">CKO13_07355</name>
</gene>
<dbReference type="SMART" id="SM00448">
    <property type="entry name" value="REC"/>
    <property type="match status" value="1"/>
</dbReference>
<name>A0ABS1E6Q9_9GAMM</name>
<evidence type="ECO:0000256" key="2">
    <source>
        <dbReference type="PROSITE-ProRule" id="PRU00169"/>
    </source>
</evidence>
<dbReference type="SUPFAM" id="SSF52172">
    <property type="entry name" value="CheY-like"/>
    <property type="match status" value="1"/>
</dbReference>
<comment type="caution">
    <text evidence="4">The sequence shown here is derived from an EMBL/GenBank/DDBJ whole genome shotgun (WGS) entry which is preliminary data.</text>
</comment>
<dbReference type="InterPro" id="IPR050595">
    <property type="entry name" value="Bact_response_regulator"/>
</dbReference>
<sequence length="311" mass="34379">MGLRMRAPRSGKLAWHQQGRGAMTDKLHILVADDASFTRDLLKKGIRGTYPGFVLHEVANGRQAMNKLSGGGFDLVLCDWEMPEVSGLEVLEWLRQEEHLAELPFIMVTSRGDREHVVQAVEKGASNYLVKPFTNEKLIEVVTKALARSRGISAKALKRLGAADSQPSANDSASVLAGGLSGDLGIAESIQTRGEAASEQPKTRAVPRRKVIAQVRYSAGTIGCLVKEIDFQQAVGIIKRPEQLPALFEPATFDFTTEDDQQTSRMNAYVHALQAAEKRREAEFVRVTLRFVDDDPEKQSHLGHFFQTIDE</sequence>
<reference evidence="4 5" key="1">
    <citation type="journal article" date="2020" name="Microorganisms">
        <title>Osmotic Adaptation and Compatible Solute Biosynthesis of Phototrophic Bacteria as Revealed from Genome Analyses.</title>
        <authorList>
            <person name="Imhoff J.F."/>
            <person name="Rahn T."/>
            <person name="Kunzel S."/>
            <person name="Keller A."/>
            <person name="Neulinger S.C."/>
        </authorList>
    </citation>
    <scope>NUCLEOTIDE SEQUENCE [LARGE SCALE GENOMIC DNA]</scope>
    <source>
        <strain evidence="4 5">DSM 15116</strain>
    </source>
</reference>
<evidence type="ECO:0000313" key="4">
    <source>
        <dbReference type="EMBL" id="MBK1726837.1"/>
    </source>
</evidence>
<dbReference type="InterPro" id="IPR011006">
    <property type="entry name" value="CheY-like_superfamily"/>
</dbReference>
<dbReference type="PROSITE" id="PS50110">
    <property type="entry name" value="RESPONSE_REGULATORY"/>
    <property type="match status" value="1"/>
</dbReference>
<accession>A0ABS1E6Q9</accession>
<evidence type="ECO:0000259" key="3">
    <source>
        <dbReference type="PROSITE" id="PS50110"/>
    </source>
</evidence>
<dbReference type="EMBL" id="NRSH01000072">
    <property type="protein sequence ID" value="MBK1726837.1"/>
    <property type="molecule type" value="Genomic_DNA"/>
</dbReference>
<keyword evidence="5" id="KW-1185">Reference proteome</keyword>
<feature type="modified residue" description="4-aspartylphosphate" evidence="2">
    <location>
        <position position="79"/>
    </location>
</feature>
<dbReference type="InterPro" id="IPR001789">
    <property type="entry name" value="Sig_transdc_resp-reg_receiver"/>
</dbReference>
<keyword evidence="1 2" id="KW-0597">Phosphoprotein</keyword>
<feature type="domain" description="Response regulatory" evidence="3">
    <location>
        <begin position="28"/>
        <end position="146"/>
    </location>
</feature>
<dbReference type="Gene3D" id="3.40.50.2300">
    <property type="match status" value="1"/>
</dbReference>
<dbReference type="PANTHER" id="PTHR44591">
    <property type="entry name" value="STRESS RESPONSE REGULATOR PROTEIN 1"/>
    <property type="match status" value="1"/>
</dbReference>
<dbReference type="Pfam" id="PF00072">
    <property type="entry name" value="Response_reg"/>
    <property type="match status" value="1"/>
</dbReference>
<protein>
    <recommendedName>
        <fullName evidence="3">Response regulatory domain-containing protein</fullName>
    </recommendedName>
</protein>
<evidence type="ECO:0000313" key="5">
    <source>
        <dbReference type="Proteomes" id="UP000738126"/>
    </source>
</evidence>
<dbReference type="Proteomes" id="UP000738126">
    <property type="component" value="Unassembled WGS sequence"/>
</dbReference>
<proteinExistence type="predicted"/>
<evidence type="ECO:0000256" key="1">
    <source>
        <dbReference type="ARBA" id="ARBA00022553"/>
    </source>
</evidence>
<organism evidence="4 5">
    <name type="scientific">Halorhodospira neutriphila</name>
    <dbReference type="NCBI Taxonomy" id="168379"/>
    <lineage>
        <taxon>Bacteria</taxon>
        <taxon>Pseudomonadati</taxon>
        <taxon>Pseudomonadota</taxon>
        <taxon>Gammaproteobacteria</taxon>
        <taxon>Chromatiales</taxon>
        <taxon>Ectothiorhodospiraceae</taxon>
        <taxon>Halorhodospira</taxon>
    </lineage>
</organism>
<dbReference type="PANTHER" id="PTHR44591:SF3">
    <property type="entry name" value="RESPONSE REGULATORY DOMAIN-CONTAINING PROTEIN"/>
    <property type="match status" value="1"/>
</dbReference>